<dbReference type="Gene3D" id="1.10.840.10">
    <property type="entry name" value="Ras guanine-nucleotide exchange factors catalytic domain"/>
    <property type="match status" value="1"/>
</dbReference>
<evidence type="ECO:0000256" key="1">
    <source>
        <dbReference type="ARBA" id="ARBA00022658"/>
    </source>
</evidence>
<evidence type="ECO:0000259" key="5">
    <source>
        <dbReference type="PROSITE" id="PS50212"/>
    </source>
</evidence>
<proteinExistence type="predicted"/>
<dbReference type="Gene3D" id="1.20.870.10">
    <property type="entry name" value="Son of sevenless (SoS) protein Chain: S domain 1"/>
    <property type="match status" value="1"/>
</dbReference>
<feature type="compositionally biased region" description="Pro residues" evidence="3">
    <location>
        <begin position="723"/>
        <end position="732"/>
    </location>
</feature>
<name>A0A8H7P5F7_9APHY</name>
<dbReference type="InterPro" id="IPR000651">
    <property type="entry name" value="Ras-like_Gua-exchang_fac_N"/>
</dbReference>
<dbReference type="GO" id="GO:0005886">
    <property type="term" value="C:plasma membrane"/>
    <property type="evidence" value="ECO:0007669"/>
    <property type="project" value="TreeGrafter"/>
</dbReference>
<feature type="domain" description="Ras-GEF" evidence="4">
    <location>
        <begin position="458"/>
        <end position="687"/>
    </location>
</feature>
<evidence type="ECO:0000259" key="4">
    <source>
        <dbReference type="PROSITE" id="PS50009"/>
    </source>
</evidence>
<evidence type="ECO:0000256" key="3">
    <source>
        <dbReference type="SAM" id="MobiDB-lite"/>
    </source>
</evidence>
<dbReference type="EMBL" id="JADOXO010000045">
    <property type="protein sequence ID" value="KAF9817283.1"/>
    <property type="molecule type" value="Genomic_DNA"/>
</dbReference>
<evidence type="ECO:0008006" key="8">
    <source>
        <dbReference type="Google" id="ProtNLM"/>
    </source>
</evidence>
<organism evidence="6 7">
    <name type="scientific">Rhodonia placenta</name>
    <dbReference type="NCBI Taxonomy" id="104341"/>
    <lineage>
        <taxon>Eukaryota</taxon>
        <taxon>Fungi</taxon>
        <taxon>Dikarya</taxon>
        <taxon>Basidiomycota</taxon>
        <taxon>Agaricomycotina</taxon>
        <taxon>Agaricomycetes</taxon>
        <taxon>Polyporales</taxon>
        <taxon>Adustoporiaceae</taxon>
        <taxon>Rhodonia</taxon>
    </lineage>
</organism>
<reference evidence="6" key="1">
    <citation type="submission" date="2020-11" db="EMBL/GenBank/DDBJ databases">
        <authorList>
            <person name="Koelle M."/>
            <person name="Horta M.A.C."/>
            <person name="Nowrousian M."/>
            <person name="Ohm R.A."/>
            <person name="Benz P."/>
            <person name="Pilgard A."/>
        </authorList>
    </citation>
    <scope>NUCLEOTIDE SEQUENCE</scope>
    <source>
        <strain evidence="6">FPRL280</strain>
    </source>
</reference>
<evidence type="ECO:0000313" key="7">
    <source>
        <dbReference type="Proteomes" id="UP000639403"/>
    </source>
</evidence>
<dbReference type="PROSITE" id="PS50212">
    <property type="entry name" value="RASGEF_NTER"/>
    <property type="match status" value="1"/>
</dbReference>
<keyword evidence="1 2" id="KW-0344">Guanine-nucleotide releasing factor</keyword>
<dbReference type="PROSITE" id="PS50009">
    <property type="entry name" value="RASGEF_CAT"/>
    <property type="match status" value="1"/>
</dbReference>
<protein>
    <recommendedName>
        <fullName evidence="8">Ras GEF</fullName>
    </recommendedName>
</protein>
<dbReference type="PANTHER" id="PTHR23113:SF348">
    <property type="entry name" value="GUANYL-NUCLEOTIDE EXCHANGE FACTOR RASGEF, PUTATIVE (AFU_ORTHOLOGUE AFUA_1G04700)-RELATED"/>
    <property type="match status" value="1"/>
</dbReference>
<evidence type="ECO:0000313" key="6">
    <source>
        <dbReference type="EMBL" id="KAF9817283.1"/>
    </source>
</evidence>
<dbReference type="Proteomes" id="UP000639403">
    <property type="component" value="Unassembled WGS sequence"/>
</dbReference>
<dbReference type="GO" id="GO:0007265">
    <property type="term" value="P:Ras protein signal transduction"/>
    <property type="evidence" value="ECO:0007669"/>
    <property type="project" value="TreeGrafter"/>
</dbReference>
<feature type="region of interest" description="Disordered" evidence="3">
    <location>
        <begin position="713"/>
        <end position="732"/>
    </location>
</feature>
<dbReference type="InterPro" id="IPR008937">
    <property type="entry name" value="Ras-like_GEF"/>
</dbReference>
<sequence length="732" mass="83490">MRAPAISTTTTTASATSPRSQVDLALLLKRYADLDKALAACEPRRVQDANTRFVEQLRLAMRDLDAGVGDIRSTAGYDSALKSLDFLLTPLEPFYANVDSVDDLIDLRDMGYQLMTLAMSHFRSLLSVVVMEREHRRPGLSPQDVFGPLRRAMTRIENLVDLVGRRRNELQAQAHWAKARHTGADDDDDFTVVTRGEDEDEDLCDPFDSAYAALLASMSADFRSGACNVRDSLAVFPNLSSSIPNAELPTPPEDELDVIVNLDGSITAATLKQIIRILTDRREVLVRDVTELTDLFFMFFRKFTPPKGLFKLLVERYNEQAPKELDASLLPHWRLHAQFSKIQVAKLLYLWCSNYWKGATDQAVVKSMTDFIFGTLAKDKDLPLDTAKRVSNALLECCCGRADISHSRWLAREVKLTQQAAARYEPTAFAQQLNGGMMKHDSLDFNLLDIAVFWADGGFEELARQLTVSESDYFHAFLPQDLIEFRDASLQHKLNRWRSFTNAISLWVTKTVVEQRKITYRARVVKLFVQTAAACKNLRNFNSAYAILLGLQASAVTRLRRTEELLDERTVSTRESLGEFFNGRDWRLYRHELPVNLPAIPLSVMIPKEISPMRECMQRVDSTVGPPTAPVEGMIPLKFYRHMRRIVRDLEKCYGRHKLTSTELVRGWLEHHLEPLMAVQYDKYSQTLFDKSIWKLKLQRAKKRPVCPRLLRAAARPRSRSRPTPPFDEPYL</sequence>
<dbReference type="Pfam" id="PF00618">
    <property type="entry name" value="RasGEF_N"/>
    <property type="match status" value="1"/>
</dbReference>
<reference evidence="6" key="2">
    <citation type="journal article" name="Front. Microbiol.">
        <title>Degradative Capacity of Two Strains of Rhodonia placenta: From Phenotype to Genotype.</title>
        <authorList>
            <person name="Kolle M."/>
            <person name="Horta M.A.C."/>
            <person name="Nowrousian M."/>
            <person name="Ohm R.A."/>
            <person name="Benz J.P."/>
            <person name="Pilgard A."/>
        </authorList>
    </citation>
    <scope>NUCLEOTIDE SEQUENCE</scope>
    <source>
        <strain evidence="6">FPRL280</strain>
    </source>
</reference>
<evidence type="ECO:0000256" key="2">
    <source>
        <dbReference type="PROSITE-ProRule" id="PRU00168"/>
    </source>
</evidence>
<dbReference type="PANTHER" id="PTHR23113">
    <property type="entry name" value="GUANINE NUCLEOTIDE EXCHANGE FACTOR"/>
    <property type="match status" value="1"/>
</dbReference>
<dbReference type="GO" id="GO:0005085">
    <property type="term" value="F:guanyl-nucleotide exchange factor activity"/>
    <property type="evidence" value="ECO:0007669"/>
    <property type="project" value="UniProtKB-KW"/>
</dbReference>
<gene>
    <name evidence="6" type="ORF">IEO21_03543</name>
</gene>
<dbReference type="InterPro" id="IPR001895">
    <property type="entry name" value="RASGEF_cat_dom"/>
</dbReference>
<dbReference type="AlphaFoldDB" id="A0A8H7P5F7"/>
<dbReference type="InterPro" id="IPR036964">
    <property type="entry name" value="RASGEF_cat_dom_sf"/>
</dbReference>
<accession>A0A8H7P5F7</accession>
<dbReference type="SUPFAM" id="SSF48366">
    <property type="entry name" value="Ras GEF"/>
    <property type="match status" value="1"/>
</dbReference>
<feature type="domain" description="N-terminal Ras-GEF" evidence="5">
    <location>
        <begin position="262"/>
        <end position="395"/>
    </location>
</feature>
<dbReference type="InterPro" id="IPR023578">
    <property type="entry name" value="Ras_GEF_dom_sf"/>
</dbReference>
<dbReference type="SMART" id="SM00147">
    <property type="entry name" value="RasGEF"/>
    <property type="match status" value="1"/>
</dbReference>
<dbReference type="Pfam" id="PF00617">
    <property type="entry name" value="RasGEF"/>
    <property type="match status" value="1"/>
</dbReference>
<comment type="caution">
    <text evidence="6">The sequence shown here is derived from an EMBL/GenBank/DDBJ whole genome shotgun (WGS) entry which is preliminary data.</text>
</comment>